<dbReference type="GO" id="GO:0045892">
    <property type="term" value="P:negative regulation of DNA-templated transcription"/>
    <property type="evidence" value="ECO:0007669"/>
    <property type="project" value="UniProtKB-ARBA"/>
</dbReference>
<protein>
    <submittedName>
        <fullName evidence="4">DNA-binding transcriptional regulator, FrmR family</fullName>
    </submittedName>
</protein>
<dbReference type="PANTHER" id="PTHR33677">
    <property type="entry name" value="TRANSCRIPTIONAL REPRESSOR FRMR-RELATED"/>
    <property type="match status" value="1"/>
</dbReference>
<gene>
    <name evidence="4" type="ORF">SAMN05216174_105305</name>
</gene>
<dbReference type="RefSeq" id="WP_091450328.1">
    <property type="nucleotide sequence ID" value="NZ_FMZZ01000005.1"/>
</dbReference>
<dbReference type="Proteomes" id="UP000199501">
    <property type="component" value="Unassembled WGS sequence"/>
</dbReference>
<dbReference type="STRING" id="1271860.SAMN05216174_105305"/>
<accession>A0A1G6QJ61</accession>
<dbReference type="InterPro" id="IPR003735">
    <property type="entry name" value="Metal_Tscrpt_repr"/>
</dbReference>
<dbReference type="GO" id="GO:0003677">
    <property type="term" value="F:DNA binding"/>
    <property type="evidence" value="ECO:0007669"/>
    <property type="project" value="UniProtKB-KW"/>
</dbReference>
<dbReference type="InterPro" id="IPR038390">
    <property type="entry name" value="Metal_Tscrpt_repr_sf"/>
</dbReference>
<keyword evidence="2" id="KW-0186">Copper</keyword>
<evidence type="ECO:0000256" key="2">
    <source>
        <dbReference type="ARBA" id="ARBA00023008"/>
    </source>
</evidence>
<dbReference type="Gene3D" id="1.20.58.1000">
    <property type="entry name" value="Metal-sensitive repressor, helix protomer"/>
    <property type="match status" value="1"/>
</dbReference>
<feature type="compositionally biased region" description="Basic and acidic residues" evidence="3">
    <location>
        <begin position="1"/>
        <end position="14"/>
    </location>
</feature>
<sequence>MEHEHPGTPSAKKESHQRRLRRVEGQVRGLQRMVDEDAYCIDVLTQVSAATKALQAFALELLEEHMAGCVVDAARQSDEAAAAKVREAADAIARLVKS</sequence>
<keyword evidence="5" id="KW-1185">Reference proteome</keyword>
<evidence type="ECO:0000313" key="4">
    <source>
        <dbReference type="EMBL" id="SDC91954.1"/>
    </source>
</evidence>
<evidence type="ECO:0000313" key="5">
    <source>
        <dbReference type="Proteomes" id="UP000199501"/>
    </source>
</evidence>
<dbReference type="AlphaFoldDB" id="A0A1G6QJ61"/>
<dbReference type="PANTHER" id="PTHR33677:SF3">
    <property type="entry name" value="COPPER-SENSING TRANSCRIPTIONAL REPRESSOR RICR"/>
    <property type="match status" value="1"/>
</dbReference>
<feature type="region of interest" description="Disordered" evidence="3">
    <location>
        <begin position="1"/>
        <end position="21"/>
    </location>
</feature>
<reference evidence="5" key="1">
    <citation type="submission" date="2016-10" db="EMBL/GenBank/DDBJ databases">
        <authorList>
            <person name="Varghese N."/>
            <person name="Submissions S."/>
        </authorList>
    </citation>
    <scope>NUCLEOTIDE SEQUENCE [LARGE SCALE GENOMIC DNA]</scope>
    <source>
        <strain evidence="5">IBRC-M 10403</strain>
    </source>
</reference>
<keyword evidence="4" id="KW-0238">DNA-binding</keyword>
<dbReference type="CDD" id="cd10148">
    <property type="entry name" value="CsoR-like_DUF156"/>
    <property type="match status" value="1"/>
</dbReference>
<dbReference type="EMBL" id="FMZZ01000005">
    <property type="protein sequence ID" value="SDC91954.1"/>
    <property type="molecule type" value="Genomic_DNA"/>
</dbReference>
<dbReference type="OrthoDB" id="9811244at2"/>
<dbReference type="GO" id="GO:0046872">
    <property type="term" value="F:metal ion binding"/>
    <property type="evidence" value="ECO:0007669"/>
    <property type="project" value="InterPro"/>
</dbReference>
<proteinExistence type="inferred from homology"/>
<comment type="similarity">
    <text evidence="1">Belongs to the CsoR family.</text>
</comment>
<organism evidence="4 5">
    <name type="scientific">Actinokineospora iranica</name>
    <dbReference type="NCBI Taxonomy" id="1271860"/>
    <lineage>
        <taxon>Bacteria</taxon>
        <taxon>Bacillati</taxon>
        <taxon>Actinomycetota</taxon>
        <taxon>Actinomycetes</taxon>
        <taxon>Pseudonocardiales</taxon>
        <taxon>Pseudonocardiaceae</taxon>
        <taxon>Actinokineospora</taxon>
    </lineage>
</organism>
<dbReference type="Pfam" id="PF02583">
    <property type="entry name" value="Trns_repr_metal"/>
    <property type="match status" value="1"/>
</dbReference>
<evidence type="ECO:0000256" key="3">
    <source>
        <dbReference type="SAM" id="MobiDB-lite"/>
    </source>
</evidence>
<name>A0A1G6QJ61_9PSEU</name>
<evidence type="ECO:0000256" key="1">
    <source>
        <dbReference type="ARBA" id="ARBA00005428"/>
    </source>
</evidence>